<keyword evidence="2" id="KW-0238">DNA-binding</keyword>
<dbReference type="RefSeq" id="WP_014796486.1">
    <property type="nucleotide sequence ID" value="NC_018018.1"/>
</dbReference>
<gene>
    <name evidence="4" type="ordered locus">Fleli_0559</name>
</gene>
<dbReference type="InterPro" id="IPR052362">
    <property type="entry name" value="HTH-GbsR_regulator"/>
</dbReference>
<dbReference type="SUPFAM" id="SSF46785">
    <property type="entry name" value="Winged helix' DNA-binding domain"/>
    <property type="match status" value="1"/>
</dbReference>
<dbReference type="Gene3D" id="1.10.10.10">
    <property type="entry name" value="Winged helix-like DNA-binding domain superfamily/Winged helix DNA-binding domain"/>
    <property type="match status" value="1"/>
</dbReference>
<dbReference type="HOGENOM" id="CLU_120349_2_1_10"/>
<evidence type="ECO:0000313" key="4">
    <source>
        <dbReference type="EMBL" id="AFM03026.1"/>
    </source>
</evidence>
<dbReference type="eggNOG" id="COG1510">
    <property type="taxonomic scope" value="Bacteria"/>
</dbReference>
<keyword evidence="3" id="KW-0804">Transcription</keyword>
<dbReference type="OrthoDB" id="1807857at2"/>
<evidence type="ECO:0000256" key="1">
    <source>
        <dbReference type="ARBA" id="ARBA00023015"/>
    </source>
</evidence>
<dbReference type="KEGG" id="fli:Fleli_0559"/>
<protein>
    <submittedName>
        <fullName evidence="4">Putative transcriptional regulator</fullName>
    </submittedName>
</protein>
<evidence type="ECO:0000256" key="3">
    <source>
        <dbReference type="ARBA" id="ARBA00023163"/>
    </source>
</evidence>
<organism evidence="4 5">
    <name type="scientific">Bernardetia litoralis (strain ATCC 23117 / DSM 6794 / NBRC 15988 / NCIMB 1366 / Fx l1 / Sio-4)</name>
    <name type="common">Flexibacter litoralis</name>
    <dbReference type="NCBI Taxonomy" id="880071"/>
    <lineage>
        <taxon>Bacteria</taxon>
        <taxon>Pseudomonadati</taxon>
        <taxon>Bacteroidota</taxon>
        <taxon>Cytophagia</taxon>
        <taxon>Cytophagales</taxon>
        <taxon>Bernardetiaceae</taxon>
        <taxon>Bernardetia</taxon>
    </lineage>
</organism>
<evidence type="ECO:0000256" key="2">
    <source>
        <dbReference type="ARBA" id="ARBA00023125"/>
    </source>
</evidence>
<dbReference type="PANTHER" id="PTHR38465:SF1">
    <property type="entry name" value="HTH-TYPE TRANSCRIPTIONAL REGULATOR MJ1563-RELATED"/>
    <property type="match status" value="1"/>
</dbReference>
<dbReference type="InterPro" id="IPR036390">
    <property type="entry name" value="WH_DNA-bd_sf"/>
</dbReference>
<dbReference type="GO" id="GO:0003677">
    <property type="term" value="F:DNA binding"/>
    <property type="evidence" value="ECO:0007669"/>
    <property type="project" value="UniProtKB-KW"/>
</dbReference>
<keyword evidence="5" id="KW-1185">Reference proteome</keyword>
<proteinExistence type="predicted"/>
<dbReference type="PANTHER" id="PTHR38465">
    <property type="entry name" value="HTH-TYPE TRANSCRIPTIONAL REGULATOR MJ1563-RELATED"/>
    <property type="match status" value="1"/>
</dbReference>
<dbReference type="STRING" id="880071.Fleli_0559"/>
<dbReference type="InterPro" id="IPR036388">
    <property type="entry name" value="WH-like_DNA-bd_sf"/>
</dbReference>
<name>I4AGE1_BERLS</name>
<evidence type="ECO:0000313" key="5">
    <source>
        <dbReference type="Proteomes" id="UP000006054"/>
    </source>
</evidence>
<dbReference type="AlphaFoldDB" id="I4AGE1"/>
<keyword evidence="1" id="KW-0805">Transcription regulation</keyword>
<sequence length="170" mass="20361">MSSEKQKIKLTPEEKIHQKETMVEEMGVFFEKTGLTPMHGRVFAYLLLSDPVYQDFYAIQDFLKASKSAISTALKFLTHRKLIRYITFSGDRKRYFQVDTDGWLLEMKRKLEYAEGMRDFTENVLQYRSELDSPKFNEKLEEIIGFHREINACLKDFIIQWEERRQKKIE</sequence>
<reference evidence="5" key="1">
    <citation type="submission" date="2012-06" db="EMBL/GenBank/DDBJ databases">
        <title>The complete genome of Flexibacter litoralis DSM 6794.</title>
        <authorList>
            <person name="Lucas S."/>
            <person name="Copeland A."/>
            <person name="Lapidus A."/>
            <person name="Glavina del Rio T."/>
            <person name="Dalin E."/>
            <person name="Tice H."/>
            <person name="Bruce D."/>
            <person name="Goodwin L."/>
            <person name="Pitluck S."/>
            <person name="Peters L."/>
            <person name="Ovchinnikova G."/>
            <person name="Lu M."/>
            <person name="Kyrpides N."/>
            <person name="Mavromatis K."/>
            <person name="Ivanova N."/>
            <person name="Brettin T."/>
            <person name="Detter J.C."/>
            <person name="Han C."/>
            <person name="Larimer F."/>
            <person name="Land M."/>
            <person name="Hauser L."/>
            <person name="Markowitz V."/>
            <person name="Cheng J.-F."/>
            <person name="Hugenholtz P."/>
            <person name="Woyke T."/>
            <person name="Wu D."/>
            <person name="Spring S."/>
            <person name="Lang E."/>
            <person name="Kopitz M."/>
            <person name="Brambilla E."/>
            <person name="Klenk H.-P."/>
            <person name="Eisen J.A."/>
        </authorList>
    </citation>
    <scope>NUCLEOTIDE SEQUENCE [LARGE SCALE GENOMIC DNA]</scope>
    <source>
        <strain evidence="5">ATCC 23117 / DSM 6794 / NBRC 15988 / NCIMB 1366 / Sio-4</strain>
    </source>
</reference>
<dbReference type="EMBL" id="CP003345">
    <property type="protein sequence ID" value="AFM03026.1"/>
    <property type="molecule type" value="Genomic_DNA"/>
</dbReference>
<dbReference type="Proteomes" id="UP000006054">
    <property type="component" value="Chromosome"/>
</dbReference>
<accession>I4AGE1</accession>